<dbReference type="AlphaFoldDB" id="A0A5B7I3Q8"/>
<evidence type="ECO:0000313" key="2">
    <source>
        <dbReference type="Proteomes" id="UP000324222"/>
    </source>
</evidence>
<name>A0A5B7I3Q8_PORTR</name>
<protein>
    <submittedName>
        <fullName evidence="1">Uncharacterized protein</fullName>
    </submittedName>
</protein>
<evidence type="ECO:0000313" key="1">
    <source>
        <dbReference type="EMBL" id="MPC79200.1"/>
    </source>
</evidence>
<comment type="caution">
    <text evidence="1">The sequence shown here is derived from an EMBL/GenBank/DDBJ whole genome shotgun (WGS) entry which is preliminary data.</text>
</comment>
<accession>A0A5B7I3Q8</accession>
<gene>
    <name evidence="1" type="ORF">E2C01_073715</name>
</gene>
<keyword evidence="2" id="KW-1185">Reference proteome</keyword>
<proteinExistence type="predicted"/>
<reference evidence="1 2" key="1">
    <citation type="submission" date="2019-05" db="EMBL/GenBank/DDBJ databases">
        <title>Another draft genome of Portunus trituberculatus and its Hox gene families provides insights of decapod evolution.</title>
        <authorList>
            <person name="Jeong J.-H."/>
            <person name="Song I."/>
            <person name="Kim S."/>
            <person name="Choi T."/>
            <person name="Kim D."/>
            <person name="Ryu S."/>
            <person name="Kim W."/>
        </authorList>
    </citation>
    <scope>NUCLEOTIDE SEQUENCE [LARGE SCALE GENOMIC DNA]</scope>
    <source>
        <tissue evidence="1">Muscle</tissue>
    </source>
</reference>
<organism evidence="1 2">
    <name type="scientific">Portunus trituberculatus</name>
    <name type="common">Swimming crab</name>
    <name type="synonym">Neptunus trituberculatus</name>
    <dbReference type="NCBI Taxonomy" id="210409"/>
    <lineage>
        <taxon>Eukaryota</taxon>
        <taxon>Metazoa</taxon>
        <taxon>Ecdysozoa</taxon>
        <taxon>Arthropoda</taxon>
        <taxon>Crustacea</taxon>
        <taxon>Multicrustacea</taxon>
        <taxon>Malacostraca</taxon>
        <taxon>Eumalacostraca</taxon>
        <taxon>Eucarida</taxon>
        <taxon>Decapoda</taxon>
        <taxon>Pleocyemata</taxon>
        <taxon>Brachyura</taxon>
        <taxon>Eubrachyura</taxon>
        <taxon>Portunoidea</taxon>
        <taxon>Portunidae</taxon>
        <taxon>Portuninae</taxon>
        <taxon>Portunus</taxon>
    </lineage>
</organism>
<sequence>MASGFKARHANANLEVTPEIEQILSRDSNEPIDITTFKKLKERDRYVEKLKSPQGGYGVVDKVVSVGSIRRPRVGSNPTTYRFEAMPFVEWFKVTYTFGYTKDALGW</sequence>
<dbReference type="EMBL" id="VSRR010050496">
    <property type="protein sequence ID" value="MPC79200.1"/>
    <property type="molecule type" value="Genomic_DNA"/>
</dbReference>
<dbReference type="Proteomes" id="UP000324222">
    <property type="component" value="Unassembled WGS sequence"/>
</dbReference>